<keyword evidence="3" id="KW-1185">Reference proteome</keyword>
<protein>
    <recommendedName>
        <fullName evidence="1">E3 ubiquitin ligase UBR4 C-terminal domain-containing protein</fullName>
    </recommendedName>
</protein>
<dbReference type="PANTHER" id="PTHR21725">
    <property type="entry name" value="E3 UBIQUITIN-PROTEIN LIGASE UBR4"/>
    <property type="match status" value="1"/>
</dbReference>
<dbReference type="InterPro" id="IPR025704">
    <property type="entry name" value="E3_Ub_ligase_UBR4_C"/>
</dbReference>
<reference evidence="2" key="2">
    <citation type="submission" date="2021-09" db="EMBL/GenBank/DDBJ databases">
        <authorList>
            <person name="Jia N."/>
            <person name="Wang J."/>
            <person name="Shi W."/>
            <person name="Du L."/>
            <person name="Sun Y."/>
            <person name="Zhan W."/>
            <person name="Jiang J."/>
            <person name="Wang Q."/>
            <person name="Zhang B."/>
            <person name="Ji P."/>
            <person name="Sakyi L.B."/>
            <person name="Cui X."/>
            <person name="Yuan T."/>
            <person name="Jiang B."/>
            <person name="Yang W."/>
            <person name="Lam T.T.-Y."/>
            <person name="Chang Q."/>
            <person name="Ding S."/>
            <person name="Wang X."/>
            <person name="Zhu J."/>
            <person name="Ruan X."/>
            <person name="Zhao L."/>
            <person name="Wei J."/>
            <person name="Que T."/>
            <person name="Du C."/>
            <person name="Cheng J."/>
            <person name="Dai P."/>
            <person name="Han X."/>
            <person name="Huang E."/>
            <person name="Gao Y."/>
            <person name="Liu J."/>
            <person name="Shao H."/>
            <person name="Ye R."/>
            <person name="Li L."/>
            <person name="Wei W."/>
            <person name="Wang X."/>
            <person name="Wang C."/>
            <person name="Huo Q."/>
            <person name="Li W."/>
            <person name="Guo W."/>
            <person name="Chen H."/>
            <person name="Chen S."/>
            <person name="Zhou L."/>
            <person name="Zhou L."/>
            <person name="Ni X."/>
            <person name="Tian J."/>
            <person name="Zhou Y."/>
            <person name="Sheng Y."/>
            <person name="Liu T."/>
            <person name="Pan Y."/>
            <person name="Xia L."/>
            <person name="Li J."/>
            <person name="Zhao F."/>
            <person name="Cao W."/>
        </authorList>
    </citation>
    <scope>NUCLEOTIDE SEQUENCE</scope>
    <source>
        <strain evidence="2">Rmic-2018</strain>
        <tissue evidence="2">Larvae</tissue>
    </source>
</reference>
<dbReference type="EMBL" id="JABSTU010000004">
    <property type="protein sequence ID" value="KAH8034574.1"/>
    <property type="molecule type" value="Genomic_DNA"/>
</dbReference>
<gene>
    <name evidence="2" type="ORF">HPB51_025772</name>
</gene>
<name>A0A9J6EJS1_RHIMP</name>
<evidence type="ECO:0000313" key="3">
    <source>
        <dbReference type="Proteomes" id="UP000821866"/>
    </source>
</evidence>
<organism evidence="2 3">
    <name type="scientific">Rhipicephalus microplus</name>
    <name type="common">Cattle tick</name>
    <name type="synonym">Boophilus microplus</name>
    <dbReference type="NCBI Taxonomy" id="6941"/>
    <lineage>
        <taxon>Eukaryota</taxon>
        <taxon>Metazoa</taxon>
        <taxon>Ecdysozoa</taxon>
        <taxon>Arthropoda</taxon>
        <taxon>Chelicerata</taxon>
        <taxon>Arachnida</taxon>
        <taxon>Acari</taxon>
        <taxon>Parasitiformes</taxon>
        <taxon>Ixodida</taxon>
        <taxon>Ixodoidea</taxon>
        <taxon>Ixodidae</taxon>
        <taxon>Rhipicephalinae</taxon>
        <taxon>Rhipicephalus</taxon>
        <taxon>Boophilus</taxon>
    </lineage>
</organism>
<accession>A0A9J6EJS1</accession>
<feature type="domain" description="E3 ubiquitin ligase UBR4 C-terminal" evidence="1">
    <location>
        <begin position="1"/>
        <end position="181"/>
    </location>
</feature>
<dbReference type="Pfam" id="PF13764">
    <property type="entry name" value="E3_UbLigase_R4"/>
    <property type="match status" value="1"/>
</dbReference>
<sequence>MRVVYRMRGLLGDATEEFVESLEAKAGGPQVDEEHVYRLARVMGICGGLEAMLERLAAIDDLSRGRPLLTVLLKLFGLCVKVQSNRLHLLEPSLHAVARLLGALRLLLGAQEAALAEQLLATLEAVLAEGAAHVPPQLPEGVTRDDITFLLTQVGTGRPSPRLLQLLMRVVPFLTLTDETSRADDDIVSCAEATDDEILRQVVPEPESGSDDDNNDRPQPSEIANAVTILSSVYGDDVTLAQIRANQIASKRSLRQGSIKDFFKPA</sequence>
<dbReference type="PANTHER" id="PTHR21725:SF1">
    <property type="entry name" value="E3 UBIQUITIN-PROTEIN LIGASE UBR4"/>
    <property type="match status" value="1"/>
</dbReference>
<reference evidence="2" key="1">
    <citation type="journal article" date="2020" name="Cell">
        <title>Large-Scale Comparative Analyses of Tick Genomes Elucidate Their Genetic Diversity and Vector Capacities.</title>
        <authorList>
            <consortium name="Tick Genome and Microbiome Consortium (TIGMIC)"/>
            <person name="Jia N."/>
            <person name="Wang J."/>
            <person name="Shi W."/>
            <person name="Du L."/>
            <person name="Sun Y."/>
            <person name="Zhan W."/>
            <person name="Jiang J.F."/>
            <person name="Wang Q."/>
            <person name="Zhang B."/>
            <person name="Ji P."/>
            <person name="Bell-Sakyi L."/>
            <person name="Cui X.M."/>
            <person name="Yuan T.T."/>
            <person name="Jiang B.G."/>
            <person name="Yang W.F."/>
            <person name="Lam T.T."/>
            <person name="Chang Q.C."/>
            <person name="Ding S.J."/>
            <person name="Wang X.J."/>
            <person name="Zhu J.G."/>
            <person name="Ruan X.D."/>
            <person name="Zhao L."/>
            <person name="Wei J.T."/>
            <person name="Ye R.Z."/>
            <person name="Que T.C."/>
            <person name="Du C.H."/>
            <person name="Zhou Y.H."/>
            <person name="Cheng J.X."/>
            <person name="Dai P.F."/>
            <person name="Guo W.B."/>
            <person name="Han X.H."/>
            <person name="Huang E.J."/>
            <person name="Li L.F."/>
            <person name="Wei W."/>
            <person name="Gao Y.C."/>
            <person name="Liu J.Z."/>
            <person name="Shao H.Z."/>
            <person name="Wang X."/>
            <person name="Wang C.C."/>
            <person name="Yang T.C."/>
            <person name="Huo Q.B."/>
            <person name="Li W."/>
            <person name="Chen H.Y."/>
            <person name="Chen S.E."/>
            <person name="Zhou L.G."/>
            <person name="Ni X.B."/>
            <person name="Tian J.H."/>
            <person name="Sheng Y."/>
            <person name="Liu T."/>
            <person name="Pan Y.S."/>
            <person name="Xia L.Y."/>
            <person name="Li J."/>
            <person name="Zhao F."/>
            <person name="Cao W.C."/>
        </authorList>
    </citation>
    <scope>NUCLEOTIDE SEQUENCE</scope>
    <source>
        <strain evidence="2">Rmic-2018</strain>
    </source>
</reference>
<dbReference type="VEuPathDB" id="VectorBase:LOC119161597"/>
<proteinExistence type="predicted"/>
<dbReference type="AlphaFoldDB" id="A0A9J6EJS1"/>
<evidence type="ECO:0000313" key="2">
    <source>
        <dbReference type="EMBL" id="KAH8034574.1"/>
    </source>
</evidence>
<evidence type="ECO:0000259" key="1">
    <source>
        <dbReference type="Pfam" id="PF13764"/>
    </source>
</evidence>
<comment type="caution">
    <text evidence="2">The sequence shown here is derived from an EMBL/GenBank/DDBJ whole genome shotgun (WGS) entry which is preliminary data.</text>
</comment>
<dbReference type="InterPro" id="IPR045189">
    <property type="entry name" value="UBR4-like"/>
</dbReference>
<dbReference type="Proteomes" id="UP000821866">
    <property type="component" value="Chromosome 2"/>
</dbReference>